<dbReference type="Proteomes" id="UP001418637">
    <property type="component" value="Unassembled WGS sequence"/>
</dbReference>
<sequence length="129" mass="13929">MKSIHLLVLMLAATLAGCASSGNEAIRGETVHTLDSKIVKGRTTKADVRAQIGDPSSVSFTDAGNEIWTYTHEVATAKVENFVPVVNYFTRGADVKSKSVVILFDSRGVVKNYTLSDAQNERRWGVGAN</sequence>
<dbReference type="InterPro" id="IPR037873">
    <property type="entry name" value="BamE-like"/>
</dbReference>
<dbReference type="RefSeq" id="WP_346337603.1">
    <property type="nucleotide sequence ID" value="NZ_JBBYXI010000004.1"/>
</dbReference>
<proteinExistence type="predicted"/>
<dbReference type="EMBL" id="JBBYXI010000004">
    <property type="protein sequence ID" value="MEN3931560.1"/>
    <property type="molecule type" value="Genomic_DNA"/>
</dbReference>
<dbReference type="PROSITE" id="PS51257">
    <property type="entry name" value="PROKAR_LIPOPROTEIN"/>
    <property type="match status" value="1"/>
</dbReference>
<organism evidence="3 4">
    <name type="scientific">Hohaiivirga grylli</name>
    <dbReference type="NCBI Taxonomy" id="3133970"/>
    <lineage>
        <taxon>Bacteria</taxon>
        <taxon>Pseudomonadati</taxon>
        <taxon>Pseudomonadota</taxon>
        <taxon>Alphaproteobacteria</taxon>
        <taxon>Hyphomicrobiales</taxon>
        <taxon>Methylobacteriaceae</taxon>
        <taxon>Hohaiivirga</taxon>
    </lineage>
</organism>
<gene>
    <name evidence="3" type="ORF">WJT86_10900</name>
</gene>
<keyword evidence="1 2" id="KW-0732">Signal</keyword>
<evidence type="ECO:0000313" key="4">
    <source>
        <dbReference type="Proteomes" id="UP001418637"/>
    </source>
</evidence>
<evidence type="ECO:0000313" key="3">
    <source>
        <dbReference type="EMBL" id="MEN3931560.1"/>
    </source>
</evidence>
<comment type="caution">
    <text evidence="3">The sequence shown here is derived from an EMBL/GenBank/DDBJ whole genome shotgun (WGS) entry which is preliminary data.</text>
</comment>
<feature type="signal peptide" evidence="2">
    <location>
        <begin position="1"/>
        <end position="21"/>
    </location>
</feature>
<evidence type="ECO:0000256" key="1">
    <source>
        <dbReference type="ARBA" id="ARBA00022729"/>
    </source>
</evidence>
<protein>
    <recommendedName>
        <fullName evidence="5">Lipoprotein SmpA/OmlA domain-containing protein</fullName>
    </recommendedName>
</protein>
<reference evidence="3 4" key="1">
    <citation type="submission" date="2024-04" db="EMBL/GenBank/DDBJ databases">
        <title>A novel species isolated from cricket.</title>
        <authorList>
            <person name="Wang H.-C."/>
        </authorList>
    </citation>
    <scope>NUCLEOTIDE SEQUENCE [LARGE SCALE GENOMIC DNA]</scope>
    <source>
        <strain evidence="3 4">WL0021</strain>
    </source>
</reference>
<evidence type="ECO:0000256" key="2">
    <source>
        <dbReference type="SAM" id="SignalP"/>
    </source>
</evidence>
<keyword evidence="4" id="KW-1185">Reference proteome</keyword>
<feature type="chain" id="PRO_5046867851" description="Lipoprotein SmpA/OmlA domain-containing protein" evidence="2">
    <location>
        <begin position="22"/>
        <end position="129"/>
    </location>
</feature>
<evidence type="ECO:0008006" key="5">
    <source>
        <dbReference type="Google" id="ProtNLM"/>
    </source>
</evidence>
<accession>A0ABV0BLA7</accession>
<dbReference type="Gene3D" id="3.30.1450.10">
    <property type="match status" value="1"/>
</dbReference>
<name>A0ABV0BLA7_9HYPH</name>